<dbReference type="Proteomes" id="UP000034883">
    <property type="component" value="Chromosome"/>
</dbReference>
<evidence type="ECO:0000256" key="3">
    <source>
        <dbReference type="ARBA" id="ARBA00022692"/>
    </source>
</evidence>
<dbReference type="InterPro" id="IPR004797">
    <property type="entry name" value="Competence_ComEC/Rec2"/>
</dbReference>
<dbReference type="NCBIfam" id="TIGR00360">
    <property type="entry name" value="ComEC_N-term"/>
    <property type="match status" value="1"/>
</dbReference>
<evidence type="ECO:0000256" key="4">
    <source>
        <dbReference type="ARBA" id="ARBA00022989"/>
    </source>
</evidence>
<dbReference type="CDD" id="cd07731">
    <property type="entry name" value="ComA-like_MBL-fold"/>
    <property type="match status" value="1"/>
</dbReference>
<feature type="transmembrane region" description="Helical" evidence="6">
    <location>
        <begin position="337"/>
        <end position="362"/>
    </location>
</feature>
<comment type="subcellular location">
    <subcellularLocation>
        <location evidence="1">Cell membrane</location>
        <topology evidence="1">Multi-pass membrane protein</topology>
    </subcellularLocation>
</comment>
<dbReference type="GO" id="GO:0005886">
    <property type="term" value="C:plasma membrane"/>
    <property type="evidence" value="ECO:0007669"/>
    <property type="project" value="UniProtKB-SubCell"/>
</dbReference>
<evidence type="ECO:0000256" key="2">
    <source>
        <dbReference type="ARBA" id="ARBA00022475"/>
    </source>
</evidence>
<dbReference type="SMART" id="SM00849">
    <property type="entry name" value="Lactamase_B"/>
    <property type="match status" value="1"/>
</dbReference>
<dbReference type="InterPro" id="IPR004477">
    <property type="entry name" value="ComEC_N"/>
</dbReference>
<dbReference type="GO" id="GO:0030420">
    <property type="term" value="P:establishment of competence for transformation"/>
    <property type="evidence" value="ECO:0007669"/>
    <property type="project" value="InterPro"/>
</dbReference>
<proteinExistence type="predicted"/>
<gene>
    <name evidence="8" type="ORF">DB32_004713</name>
</gene>
<dbReference type="KEGG" id="samy:DB32_004713"/>
<dbReference type="Pfam" id="PF03772">
    <property type="entry name" value="Competence"/>
    <property type="match status" value="1"/>
</dbReference>
<keyword evidence="9" id="KW-1185">Reference proteome</keyword>
<evidence type="ECO:0000313" key="8">
    <source>
        <dbReference type="EMBL" id="AKF07564.1"/>
    </source>
</evidence>
<keyword evidence="5 6" id="KW-0472">Membrane</keyword>
<feature type="transmembrane region" description="Helical" evidence="6">
    <location>
        <begin position="210"/>
        <end position="228"/>
    </location>
</feature>
<dbReference type="Gene3D" id="3.60.15.10">
    <property type="entry name" value="Ribonuclease Z/Hydroxyacylglutathione hydrolase-like"/>
    <property type="match status" value="1"/>
</dbReference>
<evidence type="ECO:0000256" key="5">
    <source>
        <dbReference type="ARBA" id="ARBA00023136"/>
    </source>
</evidence>
<dbReference type="InterPro" id="IPR001279">
    <property type="entry name" value="Metallo-B-lactamas"/>
</dbReference>
<reference evidence="8 9" key="1">
    <citation type="submission" date="2015-03" db="EMBL/GenBank/DDBJ databases">
        <title>Genome assembly of Sandaracinus amylolyticus DSM 53668.</title>
        <authorList>
            <person name="Sharma G."/>
            <person name="Subramanian S."/>
        </authorList>
    </citation>
    <scope>NUCLEOTIDE SEQUENCE [LARGE SCALE GENOMIC DNA]</scope>
    <source>
        <strain evidence="8 9">DSM 53668</strain>
    </source>
</reference>
<dbReference type="InterPro" id="IPR036866">
    <property type="entry name" value="RibonucZ/Hydroxyglut_hydro"/>
</dbReference>
<feature type="domain" description="Metallo-beta-lactamase" evidence="7">
    <location>
        <begin position="459"/>
        <end position="666"/>
    </location>
</feature>
<dbReference type="InterPro" id="IPR052159">
    <property type="entry name" value="Competence_DNA_uptake"/>
</dbReference>
<organism evidence="8 9">
    <name type="scientific">Sandaracinus amylolyticus</name>
    <dbReference type="NCBI Taxonomy" id="927083"/>
    <lineage>
        <taxon>Bacteria</taxon>
        <taxon>Pseudomonadati</taxon>
        <taxon>Myxococcota</taxon>
        <taxon>Polyangia</taxon>
        <taxon>Polyangiales</taxon>
        <taxon>Sandaracinaceae</taxon>
        <taxon>Sandaracinus</taxon>
    </lineage>
</organism>
<dbReference type="Pfam" id="PF00753">
    <property type="entry name" value="Lactamase_B"/>
    <property type="match status" value="1"/>
</dbReference>
<dbReference type="InterPro" id="IPR035681">
    <property type="entry name" value="ComA-like_MBL"/>
</dbReference>
<protein>
    <submittedName>
        <fullName evidence="8">Competence protein ComEC/Rec2-related protein</fullName>
    </submittedName>
</protein>
<keyword evidence="2" id="KW-1003">Cell membrane</keyword>
<dbReference type="AlphaFoldDB" id="A0A0F6SFU7"/>
<feature type="transmembrane region" description="Helical" evidence="6">
    <location>
        <begin position="404"/>
        <end position="431"/>
    </location>
</feature>
<dbReference type="STRING" id="927083.DB32_004713"/>
<feature type="transmembrane region" description="Helical" evidence="6">
    <location>
        <begin position="257"/>
        <end position="275"/>
    </location>
</feature>
<evidence type="ECO:0000256" key="6">
    <source>
        <dbReference type="SAM" id="Phobius"/>
    </source>
</evidence>
<feature type="transmembrane region" description="Helical" evidence="6">
    <location>
        <begin position="175"/>
        <end position="198"/>
    </location>
</feature>
<sequence length="719" mass="74625">MALGVLACAAGVGVSQGAGDELVSVGTAEVRGVVEELRARDDRADAIVRVDDARGDVELRRGDRIRVRDRAWSEGTRVEGSFAIAPTAGFRNPSPHPRWPMIDPVRADARAITVSTARELGVRAWIGAARAHVRSALARTLDEPACGVARALILGDLALGDDDEAAVRGAGLAHVLAVSGMHVTLLIGALVWLLGRALSWVPAIAMRVEVARIAAGIGVPLALIYAPLAGGAPSAWRAAITGAIAYALRASGRRADAVAVTAAAVLVFGIVDPATLARPGFLLSIAATAAILAPIGDAEERPLRALVVASVRASLATAPLVIWCFEGLPLMGVIANVIVVPIASAVLLPIAAVHAAIASIAPVLAAPTGAAMDLVARGFLASCEAFAAFPLGRALPPLDIAQGVVLAVACGALLVVRSVRAGVIVIVLGLVAMAGAEVRLRANEQPHGVLRATFLDVGQGDGALIDMPDGSLVLVDAGGVVGPGIDPGEAAIAPTLRARRRDRIDVAVITHPHPDHYGGLAALMEHVEIGELWDTGQSEDELPDGELSAMLATARERGIPVRRPDALCARPRAFGAARVRVVWPCPAFDPGWDPNENSFVIEIAIGARRLLLAGDAEQHSEGVLARSGLLSRVDLLKVAHHGSRTSSTAPFLDVLRPRVAVVSAGRGNQFGHPHADVVERLEGSAQHVVRTDRDGGAIITTDGRAMDVRTWSGRTIRVE</sequence>
<keyword evidence="4 6" id="KW-1133">Transmembrane helix</keyword>
<dbReference type="SUPFAM" id="SSF56281">
    <property type="entry name" value="Metallo-hydrolase/oxidoreductase"/>
    <property type="match status" value="1"/>
</dbReference>
<dbReference type="PANTHER" id="PTHR30619:SF1">
    <property type="entry name" value="RECOMBINATION PROTEIN 2"/>
    <property type="match status" value="1"/>
</dbReference>
<dbReference type="EMBL" id="CP011125">
    <property type="protein sequence ID" value="AKF07564.1"/>
    <property type="molecule type" value="Genomic_DNA"/>
</dbReference>
<dbReference type="NCBIfam" id="TIGR00361">
    <property type="entry name" value="ComEC_Rec2"/>
    <property type="match status" value="1"/>
</dbReference>
<name>A0A0F6SFU7_9BACT</name>
<dbReference type="PANTHER" id="PTHR30619">
    <property type="entry name" value="DNA INTERNALIZATION/COMPETENCE PROTEIN COMEC/REC2"/>
    <property type="match status" value="1"/>
</dbReference>
<accession>A0A0F6SFU7</accession>
<keyword evidence="3 6" id="KW-0812">Transmembrane</keyword>
<evidence type="ECO:0000259" key="7">
    <source>
        <dbReference type="SMART" id="SM00849"/>
    </source>
</evidence>
<evidence type="ECO:0000256" key="1">
    <source>
        <dbReference type="ARBA" id="ARBA00004651"/>
    </source>
</evidence>
<evidence type="ECO:0000313" key="9">
    <source>
        <dbReference type="Proteomes" id="UP000034883"/>
    </source>
</evidence>